<dbReference type="RefSeq" id="WP_270046016.1">
    <property type="nucleotide sequence ID" value="NZ_JAPDOD010000075.1"/>
</dbReference>
<evidence type="ECO:0000256" key="1">
    <source>
        <dbReference type="SAM" id="MobiDB-lite"/>
    </source>
</evidence>
<proteinExistence type="predicted"/>
<feature type="compositionally biased region" description="Low complexity" evidence="1">
    <location>
        <begin position="241"/>
        <end position="258"/>
    </location>
</feature>
<evidence type="ECO:0000313" key="2">
    <source>
        <dbReference type="EMBL" id="MDA0166763.1"/>
    </source>
</evidence>
<organism evidence="2 3">
    <name type="scientific">Solirubrobacter ginsenosidimutans</name>
    <dbReference type="NCBI Taxonomy" id="490573"/>
    <lineage>
        <taxon>Bacteria</taxon>
        <taxon>Bacillati</taxon>
        <taxon>Actinomycetota</taxon>
        <taxon>Thermoleophilia</taxon>
        <taxon>Solirubrobacterales</taxon>
        <taxon>Solirubrobacteraceae</taxon>
        <taxon>Solirubrobacter</taxon>
    </lineage>
</organism>
<dbReference type="EMBL" id="JAPDOD010000075">
    <property type="protein sequence ID" value="MDA0166763.1"/>
    <property type="molecule type" value="Genomic_DNA"/>
</dbReference>
<evidence type="ECO:0000313" key="3">
    <source>
        <dbReference type="Proteomes" id="UP001149140"/>
    </source>
</evidence>
<feature type="region of interest" description="Disordered" evidence="1">
    <location>
        <begin position="240"/>
        <end position="273"/>
    </location>
</feature>
<comment type="caution">
    <text evidence="2">The sequence shown here is derived from an EMBL/GenBank/DDBJ whole genome shotgun (WGS) entry which is preliminary data.</text>
</comment>
<protein>
    <submittedName>
        <fullName evidence="2">Uncharacterized protein</fullName>
    </submittedName>
</protein>
<sequence length="273" mass="27275">MTGVTITPPKASIPLSGTTITAAATPAGAGTVKYSLVADKVAPAAATKIDESSGAITLDPKQPGGSMKVRADNESSWADASFKLIEKPAAIAGTAAGTYEGHFVHTFTSAGASAAGLDGENINEKFDSLTADTPFGPFTLQANAAGSSGWDLDSTGKMGGPDKVSIGKGIDASPFVKNASNPTPAKALPQGFSMTQKLHAKTFPDATLDATTPHVRTLEDVGGKLQMTLKAGAGSVSIEIKTPAAPATPATPAAPKAAGEGDEAVPEAQGTTD</sequence>
<name>A0A9X3N8H0_9ACTN</name>
<dbReference type="Proteomes" id="UP001149140">
    <property type="component" value="Unassembled WGS sequence"/>
</dbReference>
<dbReference type="AlphaFoldDB" id="A0A9X3N8H0"/>
<gene>
    <name evidence="2" type="ORF">OM076_41260</name>
</gene>
<accession>A0A9X3N8H0</accession>
<reference evidence="2" key="1">
    <citation type="submission" date="2022-10" db="EMBL/GenBank/DDBJ databases">
        <title>The WGS of Solirubrobacter ginsenosidimutans DSM 21036.</title>
        <authorList>
            <person name="Jiang Z."/>
        </authorList>
    </citation>
    <scope>NUCLEOTIDE SEQUENCE</scope>
    <source>
        <strain evidence="2">DSM 21036</strain>
    </source>
</reference>
<keyword evidence="3" id="KW-1185">Reference proteome</keyword>